<feature type="domain" description="HTH cro/C1-type" evidence="3">
    <location>
        <begin position="14"/>
        <end position="68"/>
    </location>
</feature>
<protein>
    <submittedName>
        <fullName evidence="4">Helix-turn-helix</fullName>
    </submittedName>
</protein>
<evidence type="ECO:0000313" key="4">
    <source>
        <dbReference type="EMBL" id="SCE98766.1"/>
    </source>
</evidence>
<dbReference type="EMBL" id="FMCU01000003">
    <property type="protein sequence ID" value="SCE98766.1"/>
    <property type="molecule type" value="Genomic_DNA"/>
</dbReference>
<dbReference type="Proteomes" id="UP000198797">
    <property type="component" value="Unassembled WGS sequence"/>
</dbReference>
<dbReference type="GO" id="GO:0003677">
    <property type="term" value="F:DNA binding"/>
    <property type="evidence" value="ECO:0007669"/>
    <property type="project" value="UniProtKB-KW"/>
</dbReference>
<dbReference type="CDD" id="cd00093">
    <property type="entry name" value="HTH_XRE"/>
    <property type="match status" value="1"/>
</dbReference>
<dbReference type="SUPFAM" id="SSF47413">
    <property type="entry name" value="lambda repressor-like DNA-binding domains"/>
    <property type="match status" value="1"/>
</dbReference>
<dbReference type="InterPro" id="IPR001387">
    <property type="entry name" value="Cro/C1-type_HTH"/>
</dbReference>
<evidence type="ECO:0000313" key="5">
    <source>
        <dbReference type="Proteomes" id="UP000198797"/>
    </source>
</evidence>
<feature type="region of interest" description="Disordered" evidence="2">
    <location>
        <begin position="114"/>
        <end position="201"/>
    </location>
</feature>
<dbReference type="PROSITE" id="PS50943">
    <property type="entry name" value="HTH_CROC1"/>
    <property type="match status" value="1"/>
</dbReference>
<gene>
    <name evidence="4" type="ORF">GA0070216_103535</name>
</gene>
<dbReference type="PANTHER" id="PTHR46797">
    <property type="entry name" value="HTH-TYPE TRANSCRIPTIONAL REGULATOR"/>
    <property type="match status" value="1"/>
</dbReference>
<evidence type="ECO:0000256" key="1">
    <source>
        <dbReference type="ARBA" id="ARBA00023125"/>
    </source>
</evidence>
<name>A0A1C4WR50_9ACTN</name>
<dbReference type="Gene3D" id="1.10.260.40">
    <property type="entry name" value="lambda repressor-like DNA-binding domains"/>
    <property type="match status" value="1"/>
</dbReference>
<dbReference type="InterPro" id="IPR010982">
    <property type="entry name" value="Lambda_DNA-bd_dom_sf"/>
</dbReference>
<dbReference type="GO" id="GO:0005829">
    <property type="term" value="C:cytosol"/>
    <property type="evidence" value="ECO:0007669"/>
    <property type="project" value="TreeGrafter"/>
</dbReference>
<dbReference type="OrthoDB" id="70105at2"/>
<evidence type="ECO:0000256" key="2">
    <source>
        <dbReference type="SAM" id="MobiDB-lite"/>
    </source>
</evidence>
<dbReference type="PANTHER" id="PTHR46797:SF1">
    <property type="entry name" value="METHYLPHOSPHONATE SYNTHASE"/>
    <property type="match status" value="1"/>
</dbReference>
<dbReference type="GO" id="GO:0003700">
    <property type="term" value="F:DNA-binding transcription factor activity"/>
    <property type="evidence" value="ECO:0007669"/>
    <property type="project" value="TreeGrafter"/>
</dbReference>
<dbReference type="SMART" id="SM00530">
    <property type="entry name" value="HTH_XRE"/>
    <property type="match status" value="1"/>
</dbReference>
<dbReference type="Pfam" id="PF01381">
    <property type="entry name" value="HTH_3"/>
    <property type="match status" value="1"/>
</dbReference>
<proteinExistence type="predicted"/>
<feature type="compositionally biased region" description="Low complexity" evidence="2">
    <location>
        <begin position="231"/>
        <end position="262"/>
    </location>
</feature>
<reference evidence="5" key="1">
    <citation type="submission" date="2016-06" db="EMBL/GenBank/DDBJ databases">
        <authorList>
            <person name="Varghese N."/>
            <person name="Submissions Spin"/>
        </authorList>
    </citation>
    <scope>NUCLEOTIDE SEQUENCE [LARGE SCALE GENOMIC DNA]</scope>
    <source>
        <strain evidence="5">DSM 44100</strain>
    </source>
</reference>
<keyword evidence="1" id="KW-0238">DNA-binding</keyword>
<feature type="region of interest" description="Disordered" evidence="2">
    <location>
        <begin position="228"/>
        <end position="286"/>
    </location>
</feature>
<evidence type="ECO:0000259" key="3">
    <source>
        <dbReference type="PROSITE" id="PS50943"/>
    </source>
</evidence>
<dbReference type="AlphaFoldDB" id="A0A1C4WR50"/>
<keyword evidence="5" id="KW-1185">Reference proteome</keyword>
<dbReference type="InterPro" id="IPR050807">
    <property type="entry name" value="TransReg_Diox_bact_type"/>
</dbReference>
<sequence length="286" mass="29139">MAAPKDLPDVGGFIRDLRRNAKISLRQLAEQAGVSNPYLSQIERGLRKPSAEVLQQLASALRVSTPAMYLRAGLLDDKEGQGVLAAIAIDPDLTMAQKQSLSQIYETFRRENTRLTEATAGRPTPPEPTTDEALATSEPAVTDEPAVTERPVADQVGTDQPVITDQPVVTDRTAASADRPNAGTGPTAPAPSVPAPSVPTEAAATVASAATGPVTPEGTPTEAVLESVAVTEAGTAPAPATGGAATRTATGEARTAPATGTRDSLADAASTTSNSKAAGAAEEELS</sequence>
<accession>A0A1C4WR50</accession>
<organism evidence="4 5">
    <name type="scientific">Micromonospora matsumotoense</name>
    <dbReference type="NCBI Taxonomy" id="121616"/>
    <lineage>
        <taxon>Bacteria</taxon>
        <taxon>Bacillati</taxon>
        <taxon>Actinomycetota</taxon>
        <taxon>Actinomycetes</taxon>
        <taxon>Micromonosporales</taxon>
        <taxon>Micromonosporaceae</taxon>
        <taxon>Micromonospora</taxon>
    </lineage>
</organism>
<feature type="compositionally biased region" description="Pro residues" evidence="2">
    <location>
        <begin position="188"/>
        <end position="197"/>
    </location>
</feature>
<dbReference type="STRING" id="121616.GA0070216_103535"/>